<organism evidence="1 2">
    <name type="scientific">Calocera cornea HHB12733</name>
    <dbReference type="NCBI Taxonomy" id="1353952"/>
    <lineage>
        <taxon>Eukaryota</taxon>
        <taxon>Fungi</taxon>
        <taxon>Dikarya</taxon>
        <taxon>Basidiomycota</taxon>
        <taxon>Agaricomycotina</taxon>
        <taxon>Dacrymycetes</taxon>
        <taxon>Dacrymycetales</taxon>
        <taxon>Dacrymycetaceae</taxon>
        <taxon>Calocera</taxon>
    </lineage>
</organism>
<accession>A0A165DRE7</accession>
<evidence type="ECO:0000313" key="2">
    <source>
        <dbReference type="Proteomes" id="UP000076842"/>
    </source>
</evidence>
<evidence type="ECO:0000313" key="1">
    <source>
        <dbReference type="EMBL" id="KZT53380.1"/>
    </source>
</evidence>
<proteinExistence type="predicted"/>
<gene>
    <name evidence="1" type="ORF">CALCODRAFT_53161</name>
</gene>
<name>A0A165DRE7_9BASI</name>
<dbReference type="InParanoid" id="A0A165DRE7"/>
<dbReference type="EMBL" id="KV424039">
    <property type="protein sequence ID" value="KZT53380.1"/>
    <property type="molecule type" value="Genomic_DNA"/>
</dbReference>
<dbReference type="Proteomes" id="UP000076842">
    <property type="component" value="Unassembled WGS sequence"/>
</dbReference>
<reference evidence="1 2" key="1">
    <citation type="journal article" date="2016" name="Mol. Biol. Evol.">
        <title>Comparative Genomics of Early-Diverging Mushroom-Forming Fungi Provides Insights into the Origins of Lignocellulose Decay Capabilities.</title>
        <authorList>
            <person name="Nagy L.G."/>
            <person name="Riley R."/>
            <person name="Tritt A."/>
            <person name="Adam C."/>
            <person name="Daum C."/>
            <person name="Floudas D."/>
            <person name="Sun H."/>
            <person name="Yadav J.S."/>
            <person name="Pangilinan J."/>
            <person name="Larsson K.H."/>
            <person name="Matsuura K."/>
            <person name="Barry K."/>
            <person name="Labutti K."/>
            <person name="Kuo R."/>
            <person name="Ohm R.A."/>
            <person name="Bhattacharya S.S."/>
            <person name="Shirouzu T."/>
            <person name="Yoshinaga Y."/>
            <person name="Martin F.M."/>
            <person name="Grigoriev I.V."/>
            <person name="Hibbett D.S."/>
        </authorList>
    </citation>
    <scope>NUCLEOTIDE SEQUENCE [LARGE SCALE GENOMIC DNA]</scope>
    <source>
        <strain evidence="1 2">HHB12733</strain>
    </source>
</reference>
<dbReference type="AlphaFoldDB" id="A0A165DRE7"/>
<protein>
    <submittedName>
        <fullName evidence="1">Uncharacterized protein</fullName>
    </submittedName>
</protein>
<sequence>MVRVRVRGVVRRREERWRWERVYRAAACLAAAAGRSSVRVAGSRKPAGRPPSLIPGPSSIIHVYHLSYVLSCQLLSLQLPTGVIAYMRLLTVNSRSRASG</sequence>
<keyword evidence="2" id="KW-1185">Reference proteome</keyword>